<dbReference type="AlphaFoldDB" id="A0AAV7EKW0"/>
<dbReference type="PANTHER" id="PTHR47926">
    <property type="entry name" value="PENTATRICOPEPTIDE REPEAT-CONTAINING PROTEIN"/>
    <property type="match status" value="1"/>
</dbReference>
<sequence>MISGYVTWGRIKEALGILSYMHNSGVRLNETTFSALLGACSRARLIDTARLIHCVVLKSGYEDFEYVGSALLSCYLSCEEIEDASSLFEALRERNVLLWSGMLVGFVKYNLLNDAMSVFWRMPSRDVISWTAVIAGYSQCEEKCNKAVELFHLMRVTGEAQPNEFTLDTVIRACGRLATLSQGKMVHGLVIKVGFGTDCSIVEGLVDFYSKCNAVEEADGIYKTLANPCINASNSLIDGFISAGRINDAEAVFANLAKPNRISYNLMIKGYGQSGRMPDSVGLFEKMPNRTIVSSNTMISMYCQNDNIDEALKLFEETKWERNIVTWNSMISGYVRVSRMEDAVKLYVKMHQIRVGSNRSTFSTLFHACSSLGSLQQGKLLHVHVLKTPFASNMYVGTSLVDMYSKCGSVYDAQTAFCNIVYPNVAAWTALLNSYAHHGLAAEATLLFDRMLEHGVRPNAVTFVGLLLACSRAGLVNEGLRYFDLMKKKYGLVPSLEHYACVVDLLGRSGNLLEAEQFISEMPIKADSVVWAVLLSACWFFMDLKVGERVAERLMSLDPKQISVYILVSNIYAGLEKWEEVVKVRQKLRNMEVKKDPGCSWIEVNYTVHVFCVEDLTHPRSDDIYKILDELMSNLYCNLQSEYNTPQCNKPESLLY</sequence>
<comment type="caution">
    <text evidence="3">The sequence shown here is derived from an EMBL/GenBank/DDBJ whole genome shotgun (WGS) entry which is preliminary data.</text>
</comment>
<keyword evidence="1" id="KW-0677">Repeat</keyword>
<evidence type="ECO:0000313" key="3">
    <source>
        <dbReference type="EMBL" id="KAG9448337.1"/>
    </source>
</evidence>
<dbReference type="Proteomes" id="UP000825729">
    <property type="component" value="Unassembled WGS sequence"/>
</dbReference>
<keyword evidence="4" id="KW-1185">Reference proteome</keyword>
<organism evidence="3 4">
    <name type="scientific">Aristolochia fimbriata</name>
    <name type="common">White veined hardy Dutchman's pipe vine</name>
    <dbReference type="NCBI Taxonomy" id="158543"/>
    <lineage>
        <taxon>Eukaryota</taxon>
        <taxon>Viridiplantae</taxon>
        <taxon>Streptophyta</taxon>
        <taxon>Embryophyta</taxon>
        <taxon>Tracheophyta</taxon>
        <taxon>Spermatophyta</taxon>
        <taxon>Magnoliopsida</taxon>
        <taxon>Magnoliidae</taxon>
        <taxon>Piperales</taxon>
        <taxon>Aristolochiaceae</taxon>
        <taxon>Aristolochia</taxon>
    </lineage>
</organism>
<accession>A0AAV7EKW0</accession>
<dbReference type="FunFam" id="1.25.40.10:FF:000031">
    <property type="entry name" value="Pentatricopeptide repeat-containing protein mitochondrial"/>
    <property type="match status" value="1"/>
</dbReference>
<dbReference type="PANTHER" id="PTHR47926:SF347">
    <property type="entry name" value="PENTATRICOPEPTIDE REPEAT-CONTAINING PROTEIN"/>
    <property type="match status" value="1"/>
</dbReference>
<dbReference type="InterPro" id="IPR002885">
    <property type="entry name" value="PPR_rpt"/>
</dbReference>
<reference evidence="3 4" key="1">
    <citation type="submission" date="2021-07" db="EMBL/GenBank/DDBJ databases">
        <title>The Aristolochia fimbriata genome: insights into angiosperm evolution, floral development and chemical biosynthesis.</title>
        <authorList>
            <person name="Jiao Y."/>
        </authorList>
    </citation>
    <scope>NUCLEOTIDE SEQUENCE [LARGE SCALE GENOMIC DNA]</scope>
    <source>
        <strain evidence="3">IBCAS-2021</strain>
        <tissue evidence="3">Leaf</tissue>
    </source>
</reference>
<dbReference type="Gene3D" id="1.25.40.10">
    <property type="entry name" value="Tetratricopeptide repeat domain"/>
    <property type="match status" value="5"/>
</dbReference>
<evidence type="ECO:0000256" key="2">
    <source>
        <dbReference type="PROSITE-ProRule" id="PRU00708"/>
    </source>
</evidence>
<dbReference type="InterPro" id="IPR046960">
    <property type="entry name" value="PPR_At4g14850-like_plant"/>
</dbReference>
<dbReference type="Pfam" id="PF01535">
    <property type="entry name" value="PPR"/>
    <property type="match status" value="8"/>
</dbReference>
<dbReference type="GO" id="GO:0009451">
    <property type="term" value="P:RNA modification"/>
    <property type="evidence" value="ECO:0007669"/>
    <property type="project" value="InterPro"/>
</dbReference>
<dbReference type="EMBL" id="JAINDJ010000005">
    <property type="protein sequence ID" value="KAG9448337.1"/>
    <property type="molecule type" value="Genomic_DNA"/>
</dbReference>
<proteinExistence type="predicted"/>
<dbReference type="InterPro" id="IPR011990">
    <property type="entry name" value="TPR-like_helical_dom_sf"/>
</dbReference>
<feature type="repeat" description="PPR" evidence="2">
    <location>
        <begin position="424"/>
        <end position="458"/>
    </location>
</feature>
<feature type="repeat" description="PPR" evidence="2">
    <location>
        <begin position="260"/>
        <end position="294"/>
    </location>
</feature>
<evidence type="ECO:0008006" key="5">
    <source>
        <dbReference type="Google" id="ProtNLM"/>
    </source>
</evidence>
<gene>
    <name evidence="3" type="ORF">H6P81_014465</name>
</gene>
<dbReference type="GO" id="GO:0003723">
    <property type="term" value="F:RNA binding"/>
    <property type="evidence" value="ECO:0007669"/>
    <property type="project" value="InterPro"/>
</dbReference>
<dbReference type="PROSITE" id="PS51375">
    <property type="entry name" value="PPR"/>
    <property type="match status" value="3"/>
</dbReference>
<dbReference type="Pfam" id="PF13041">
    <property type="entry name" value="PPR_2"/>
    <property type="match status" value="2"/>
</dbReference>
<dbReference type="FunFam" id="1.25.40.10:FF:000366">
    <property type="entry name" value="Pentatricopeptide (PPR) repeat-containing protein"/>
    <property type="match status" value="1"/>
</dbReference>
<name>A0AAV7EKW0_ARIFI</name>
<evidence type="ECO:0000256" key="1">
    <source>
        <dbReference type="ARBA" id="ARBA00022737"/>
    </source>
</evidence>
<dbReference type="InterPro" id="IPR046848">
    <property type="entry name" value="E_motif"/>
</dbReference>
<dbReference type="NCBIfam" id="TIGR00756">
    <property type="entry name" value="PPR"/>
    <property type="match status" value="6"/>
</dbReference>
<dbReference type="Pfam" id="PF20431">
    <property type="entry name" value="E_motif"/>
    <property type="match status" value="1"/>
</dbReference>
<feature type="repeat" description="PPR" evidence="2">
    <location>
        <begin position="323"/>
        <end position="357"/>
    </location>
</feature>
<protein>
    <recommendedName>
        <fullName evidence="5">Pentatricopeptide repeat-containing protein</fullName>
    </recommendedName>
</protein>
<evidence type="ECO:0000313" key="4">
    <source>
        <dbReference type="Proteomes" id="UP000825729"/>
    </source>
</evidence>